<accession>A0A8B7MSD5</accession>
<dbReference type="KEGG" id="pda:103699546"/>
<feature type="domain" description="VQ" evidence="2">
    <location>
        <begin position="147"/>
        <end position="174"/>
    </location>
</feature>
<evidence type="ECO:0000313" key="3">
    <source>
        <dbReference type="Proteomes" id="UP000228380"/>
    </source>
</evidence>
<feature type="compositionally biased region" description="Low complexity" evidence="1">
    <location>
        <begin position="1"/>
        <end position="14"/>
    </location>
</feature>
<dbReference type="InterPro" id="IPR039609">
    <property type="entry name" value="VQ_15/22"/>
</dbReference>
<dbReference type="RefSeq" id="XP_017696587.2">
    <property type="nucleotide sequence ID" value="XM_017841098.3"/>
</dbReference>
<dbReference type="OrthoDB" id="780193at2759"/>
<proteinExistence type="predicted"/>
<dbReference type="Pfam" id="PF05678">
    <property type="entry name" value="VQ"/>
    <property type="match status" value="1"/>
</dbReference>
<reference evidence="4" key="2">
    <citation type="submission" date="2025-08" db="UniProtKB">
        <authorList>
            <consortium name="RefSeq"/>
        </authorList>
    </citation>
    <scope>IDENTIFICATION</scope>
    <source>
        <tissue evidence="4">Young leaves</tissue>
    </source>
</reference>
<keyword evidence="3" id="KW-1185">Reference proteome</keyword>
<evidence type="ECO:0000313" key="4">
    <source>
        <dbReference type="RefSeq" id="XP_017696587.2"/>
    </source>
</evidence>
<feature type="compositionally biased region" description="Basic residues" evidence="1">
    <location>
        <begin position="137"/>
        <end position="146"/>
    </location>
</feature>
<sequence>MDSTNSGSIQSSSGGDEEYDSRADSISALFRPPSSSSSSSAAATSLPTPAFSSAHPNSFYFNSLAFLDHSHLLPIASSSSSPCPPRALRPSLTPTSDFPSLPPPSSTSSLPRGPQIAQSLVQQLPDNPTPTVAQPRSSKKRSRASRRAPTTVLTTDTSNFRAMVQEFTGIPSPPFSAAASSPLSPFSRSRFDLFYSSSSSPASSLPPPYLRLRPFAQKPPTFPSLNPSSSTTSTAIIDALASTCNTISNANATSSIPIATAATCTTSNSTPTNNNRQLPSPDFGLGSQSQTLFNLQSQGPVVNFQSLLTHKDTLPTMPAFAPRPQAVIPSAEFASGELGLPPGLIGLEGVRSGWARASGPDGGEHAQVRPAVGANYNGAQQRVSSCKLNYSAPGSSEFHAETGSEGVAARGEGMVDSWICSSD</sequence>
<feature type="compositionally biased region" description="Low complexity" evidence="1">
    <location>
        <begin position="88"/>
        <end position="99"/>
    </location>
</feature>
<dbReference type="PANTHER" id="PTHR33179">
    <property type="entry name" value="VQ MOTIF-CONTAINING PROTEIN"/>
    <property type="match status" value="1"/>
</dbReference>
<evidence type="ECO:0000259" key="2">
    <source>
        <dbReference type="Pfam" id="PF05678"/>
    </source>
</evidence>
<dbReference type="PANTHER" id="PTHR33179:SF4">
    <property type="entry name" value="VQ MOTIF-CONTAINING PROTEIN"/>
    <property type="match status" value="1"/>
</dbReference>
<feature type="region of interest" description="Disordered" evidence="1">
    <location>
        <begin position="77"/>
        <end position="157"/>
    </location>
</feature>
<dbReference type="Proteomes" id="UP000228380">
    <property type="component" value="Chromosome 15"/>
</dbReference>
<dbReference type="AlphaFoldDB" id="A0A8B7MSD5"/>
<organism evidence="3 4">
    <name type="scientific">Phoenix dactylifera</name>
    <name type="common">Date palm</name>
    <dbReference type="NCBI Taxonomy" id="42345"/>
    <lineage>
        <taxon>Eukaryota</taxon>
        <taxon>Viridiplantae</taxon>
        <taxon>Streptophyta</taxon>
        <taxon>Embryophyta</taxon>
        <taxon>Tracheophyta</taxon>
        <taxon>Spermatophyta</taxon>
        <taxon>Magnoliopsida</taxon>
        <taxon>Liliopsida</taxon>
        <taxon>Arecaceae</taxon>
        <taxon>Coryphoideae</taxon>
        <taxon>Phoeniceae</taxon>
        <taxon>Phoenix</taxon>
    </lineage>
</organism>
<feature type="region of interest" description="Disordered" evidence="1">
    <location>
        <begin position="1"/>
        <end position="49"/>
    </location>
</feature>
<name>A0A8B7MSD5_PHODC</name>
<evidence type="ECO:0000256" key="1">
    <source>
        <dbReference type="SAM" id="MobiDB-lite"/>
    </source>
</evidence>
<protein>
    <recommendedName>
        <fullName evidence="2">VQ domain-containing protein</fullName>
    </recommendedName>
</protein>
<feature type="compositionally biased region" description="Polar residues" evidence="1">
    <location>
        <begin position="116"/>
        <end position="135"/>
    </location>
</feature>
<dbReference type="InterPro" id="IPR008889">
    <property type="entry name" value="VQ"/>
</dbReference>
<gene>
    <name evidence="4" type="primary">LOC103699546</name>
</gene>
<dbReference type="GeneID" id="103699546"/>
<reference evidence="3" key="1">
    <citation type="journal article" date="2019" name="Nat. Commun.">
        <title>Genome-wide association mapping of date palm fruit traits.</title>
        <authorList>
            <person name="Hazzouri K.M."/>
            <person name="Gros-Balthazard M."/>
            <person name="Flowers J.M."/>
            <person name="Copetti D."/>
            <person name="Lemansour A."/>
            <person name="Lebrun M."/>
            <person name="Masmoudi K."/>
            <person name="Ferrand S."/>
            <person name="Dhar M.I."/>
            <person name="Fresquez Z.A."/>
            <person name="Rosas U."/>
            <person name="Zhang J."/>
            <person name="Talag J."/>
            <person name="Lee S."/>
            <person name="Kudrna D."/>
            <person name="Powell R.F."/>
            <person name="Leitch I.J."/>
            <person name="Krueger R.R."/>
            <person name="Wing R.A."/>
            <person name="Amiri K.M.A."/>
            <person name="Purugganan M.D."/>
        </authorList>
    </citation>
    <scope>NUCLEOTIDE SEQUENCE [LARGE SCALE GENOMIC DNA]</scope>
    <source>
        <strain evidence="3">cv. Khalas</strain>
    </source>
</reference>
<feature type="compositionally biased region" description="Low complexity" evidence="1">
    <location>
        <begin position="27"/>
        <end position="49"/>
    </location>
</feature>